<dbReference type="PROSITE" id="PS51257">
    <property type="entry name" value="PROKAR_LIPOPROTEIN"/>
    <property type="match status" value="1"/>
</dbReference>
<organism evidence="2 3">
    <name type="scientific">Sphingomonas hylomeconis</name>
    <dbReference type="NCBI Taxonomy" id="1395958"/>
    <lineage>
        <taxon>Bacteria</taxon>
        <taxon>Pseudomonadati</taxon>
        <taxon>Pseudomonadota</taxon>
        <taxon>Alphaproteobacteria</taxon>
        <taxon>Sphingomonadales</taxon>
        <taxon>Sphingomonadaceae</taxon>
        <taxon>Sphingomonas</taxon>
    </lineage>
</organism>
<dbReference type="RefSeq" id="WP_261292698.1">
    <property type="nucleotide sequence ID" value="NZ_JANQBK010000001.1"/>
</dbReference>
<protein>
    <recommendedName>
        <fullName evidence="4">DUF4398 domain-containing protein</fullName>
    </recommendedName>
</protein>
<dbReference type="EMBL" id="JBHRXP010000007">
    <property type="protein sequence ID" value="MFC3581446.1"/>
    <property type="molecule type" value="Genomic_DNA"/>
</dbReference>
<gene>
    <name evidence="2" type="ORF">ACFONA_14835</name>
</gene>
<accession>A0ABV7SX23</accession>
<reference evidence="3" key="1">
    <citation type="journal article" date="2019" name="Int. J. Syst. Evol. Microbiol.">
        <title>The Global Catalogue of Microorganisms (GCM) 10K type strain sequencing project: providing services to taxonomists for standard genome sequencing and annotation.</title>
        <authorList>
            <consortium name="The Broad Institute Genomics Platform"/>
            <consortium name="The Broad Institute Genome Sequencing Center for Infectious Disease"/>
            <person name="Wu L."/>
            <person name="Ma J."/>
        </authorList>
    </citation>
    <scope>NUCLEOTIDE SEQUENCE [LARGE SCALE GENOMIC DNA]</scope>
    <source>
        <strain evidence="3">KCTC 42739</strain>
    </source>
</reference>
<feature type="signal peptide" evidence="1">
    <location>
        <begin position="1"/>
        <end position="25"/>
    </location>
</feature>
<proteinExistence type="predicted"/>
<keyword evidence="3" id="KW-1185">Reference proteome</keyword>
<keyword evidence="1" id="KW-0732">Signal</keyword>
<evidence type="ECO:0000313" key="3">
    <source>
        <dbReference type="Proteomes" id="UP001595713"/>
    </source>
</evidence>
<comment type="caution">
    <text evidence="2">The sequence shown here is derived from an EMBL/GenBank/DDBJ whole genome shotgun (WGS) entry which is preliminary data.</text>
</comment>
<feature type="chain" id="PRO_5046752144" description="DUF4398 domain-containing protein" evidence="1">
    <location>
        <begin position="26"/>
        <end position="176"/>
    </location>
</feature>
<evidence type="ECO:0000256" key="1">
    <source>
        <dbReference type="SAM" id="SignalP"/>
    </source>
</evidence>
<dbReference type="Proteomes" id="UP001595713">
    <property type="component" value="Unassembled WGS sequence"/>
</dbReference>
<sequence length="176" mass="18256">MTKTRFPIRLRAGIGPILLCPLLLAACAQTTSTQFPSLLPRAIETRSDAEPVVATPVATPDPALDATIAEKAKALDTSKSAFADAATRAESLARAARGAAVGSERWLDAQTALAELDSYRAGISGLVTDLDELLVARAADGQADYPALQSARDAAQAELDAETAKITTLQAALPEA</sequence>
<evidence type="ECO:0008006" key="4">
    <source>
        <dbReference type="Google" id="ProtNLM"/>
    </source>
</evidence>
<evidence type="ECO:0000313" key="2">
    <source>
        <dbReference type="EMBL" id="MFC3581446.1"/>
    </source>
</evidence>
<name>A0ABV7SX23_9SPHN</name>